<gene>
    <name evidence="1" type="ORF">NE863_14030</name>
</gene>
<evidence type="ECO:0000313" key="2">
    <source>
        <dbReference type="Proteomes" id="UP001055460"/>
    </source>
</evidence>
<dbReference type="InterPro" id="IPR014407">
    <property type="entry name" value="McrC_bac"/>
</dbReference>
<evidence type="ECO:0008006" key="3">
    <source>
        <dbReference type="Google" id="ProtNLM"/>
    </source>
</evidence>
<dbReference type="PANTHER" id="PTHR38733">
    <property type="entry name" value="PROTEIN MCRC"/>
    <property type="match status" value="1"/>
</dbReference>
<dbReference type="RefSeq" id="WP_162744668.1">
    <property type="nucleotide sequence ID" value="NZ_CP098807.1"/>
</dbReference>
<reference evidence="1" key="1">
    <citation type="submission" date="2022-06" db="EMBL/GenBank/DDBJ databases">
        <title>Physiological and biochemical characterization and genomic elucidation of a strain of the genus Ensifer adhaerens M8 that combines arsenic oxidation and chromium reduction.</title>
        <authorList>
            <person name="Li X."/>
            <person name="Yu c."/>
        </authorList>
    </citation>
    <scope>NUCLEOTIDE SEQUENCE</scope>
    <source>
        <strain evidence="1">M8</strain>
    </source>
</reference>
<dbReference type="PANTHER" id="PTHR38733:SF1">
    <property type="entry name" value="TYPE IV METHYL-DIRECTED RESTRICTION ENZYME ECOKMCRBC"/>
    <property type="match status" value="1"/>
</dbReference>
<dbReference type="REBASE" id="637272">
    <property type="entry name" value="EadM8McrBCP"/>
</dbReference>
<accession>A0A9Q9D920</accession>
<dbReference type="PIRSF" id="PIRSF003109">
    <property type="entry name" value="McrC"/>
    <property type="match status" value="1"/>
</dbReference>
<dbReference type="EMBL" id="CP098807">
    <property type="protein sequence ID" value="USJ22421.1"/>
    <property type="molecule type" value="Genomic_DNA"/>
</dbReference>
<dbReference type="GO" id="GO:0009307">
    <property type="term" value="P:DNA restriction-modification system"/>
    <property type="evidence" value="ECO:0007669"/>
    <property type="project" value="InterPro"/>
</dbReference>
<dbReference type="AlphaFoldDB" id="A0A9Q9D920"/>
<protein>
    <recommendedName>
        <fullName evidence="3">5-methylcytosine-specific restriction enzyme subunit McrC</fullName>
    </recommendedName>
</protein>
<dbReference type="Pfam" id="PF10117">
    <property type="entry name" value="McrBC"/>
    <property type="match status" value="1"/>
</dbReference>
<evidence type="ECO:0000313" key="1">
    <source>
        <dbReference type="EMBL" id="USJ22421.1"/>
    </source>
</evidence>
<sequence length="355" mass="40748">MSEPIAQIPIENIYYLFCYAWDRFEEAQTAEVGHSASPDLPSLLAKVLLGGTRTLLRRGIDRGYLPHDEDLATVRGQIDLGQTIRLRSRQTRRLHCHFDELSHDVLHNQILKASLLRLARASGLEPSIRHELKQTAQQLSDVSHIRLDAAVFSRVYLHRNISGYRLLMRVAELAFYSLLPTEGGTGFKFYDVLRDERKMAVIFEAFVRNFYRREQRTFAVEPLTLNWDAEQLSNAGEGQLPTMRADVFLRSAERRIIVDTKYYVDALQSYRGAQTFHSGHLYQLFAYLRNAQGIGGTDRYDGMLLYPEARTRPDANYRIHGHSIRIATINLAQPWALIERRLLELIEPHADVVGA</sequence>
<dbReference type="InterPro" id="IPR019292">
    <property type="entry name" value="McrC"/>
</dbReference>
<dbReference type="Proteomes" id="UP001055460">
    <property type="component" value="Chromosome"/>
</dbReference>
<proteinExistence type="predicted"/>
<name>A0A9Q9D920_ENSAD</name>
<organism evidence="1 2">
    <name type="scientific">Ensifer adhaerens</name>
    <name type="common">Sinorhizobium morelense</name>
    <dbReference type="NCBI Taxonomy" id="106592"/>
    <lineage>
        <taxon>Bacteria</taxon>
        <taxon>Pseudomonadati</taxon>
        <taxon>Pseudomonadota</taxon>
        <taxon>Alphaproteobacteria</taxon>
        <taxon>Hyphomicrobiales</taxon>
        <taxon>Rhizobiaceae</taxon>
        <taxon>Sinorhizobium/Ensifer group</taxon>
        <taxon>Ensifer</taxon>
    </lineage>
</organism>